<dbReference type="EMBL" id="UOFH01000213">
    <property type="protein sequence ID" value="VAW62304.1"/>
    <property type="molecule type" value="Genomic_DNA"/>
</dbReference>
<dbReference type="InterPro" id="IPR002937">
    <property type="entry name" value="Amino_oxidase"/>
</dbReference>
<gene>
    <name evidence="3" type="ORF">MNBD_GAMMA08-1942</name>
</gene>
<dbReference type="InterPro" id="IPR036188">
    <property type="entry name" value="FAD/NAD-bd_sf"/>
</dbReference>
<proteinExistence type="predicted"/>
<evidence type="ECO:0000259" key="2">
    <source>
        <dbReference type="Pfam" id="PF01593"/>
    </source>
</evidence>
<evidence type="ECO:0000256" key="1">
    <source>
        <dbReference type="SAM" id="MobiDB-lite"/>
    </source>
</evidence>
<dbReference type="InterPro" id="IPR050464">
    <property type="entry name" value="Zeta_carotene_desat/Oxidored"/>
</dbReference>
<dbReference type="PRINTS" id="PR00419">
    <property type="entry name" value="ADXRDTASE"/>
</dbReference>
<dbReference type="Gene3D" id="1.10.3110.10">
    <property type="entry name" value="protoporphyrinogen ix oxidase, domain 3"/>
    <property type="match status" value="1"/>
</dbReference>
<dbReference type="SUPFAM" id="SSF51905">
    <property type="entry name" value="FAD/NAD(P)-binding domain"/>
    <property type="match status" value="1"/>
</dbReference>
<dbReference type="AlphaFoldDB" id="A0A3B0Y1C1"/>
<reference evidence="3" key="1">
    <citation type="submission" date="2018-06" db="EMBL/GenBank/DDBJ databases">
        <authorList>
            <person name="Zhirakovskaya E."/>
        </authorList>
    </citation>
    <scope>NUCLEOTIDE SEQUENCE</scope>
</reference>
<accession>A0A3B0Y1C1</accession>
<dbReference type="PANTHER" id="PTHR42923:SF46">
    <property type="entry name" value="AMINE OXIDASE"/>
    <property type="match status" value="1"/>
</dbReference>
<organism evidence="3">
    <name type="scientific">hydrothermal vent metagenome</name>
    <dbReference type="NCBI Taxonomy" id="652676"/>
    <lineage>
        <taxon>unclassified sequences</taxon>
        <taxon>metagenomes</taxon>
        <taxon>ecological metagenomes</taxon>
    </lineage>
</organism>
<dbReference type="PANTHER" id="PTHR42923">
    <property type="entry name" value="PROTOPORPHYRINOGEN OXIDASE"/>
    <property type="match status" value="1"/>
</dbReference>
<feature type="non-terminal residue" evidence="3">
    <location>
        <position position="350"/>
    </location>
</feature>
<protein>
    <submittedName>
        <fullName evidence="3">Squalene/phytoene desaturase HopC</fullName>
    </submittedName>
</protein>
<evidence type="ECO:0000313" key="3">
    <source>
        <dbReference type="EMBL" id="VAW62304.1"/>
    </source>
</evidence>
<dbReference type="GO" id="GO:0016491">
    <property type="term" value="F:oxidoreductase activity"/>
    <property type="evidence" value="ECO:0007669"/>
    <property type="project" value="InterPro"/>
</dbReference>
<dbReference type="Pfam" id="PF01593">
    <property type="entry name" value="Amino_oxidase"/>
    <property type="match status" value="1"/>
</dbReference>
<dbReference type="Gene3D" id="3.90.660.20">
    <property type="entry name" value="Protoporphyrinogen oxidase, mitochondrial, domain 2"/>
    <property type="match status" value="1"/>
</dbReference>
<sequence length="350" mass="39133">MPNENHQTKSSSPHTSNGDPATLTPSQSQVAIIGGGWAGLACAVELCQQNHNVTLFESSPQLGGRARSIKWNNKTVDNGQHLMIGAYQQMLDLLDLMQANTNQLFKKIPHRMLMLNAKTGKTEFDLQLPTYPAPLHLLFGVLNTPSLSLKEKFLLLLRFNKLLNTKIEKDISVSEWLNKAKLPARYTKHLLEPVCLAALTTHPHQASAKAFQSVLQQTFNAPASFTDLLIPTTDLTQVFPALAEQFILQHGGSIKTRSKVQQLQCKNEHIESISVNDETLFFDEFILATPANVTAKLLSDIQLCDKICTQINQLEYEPVCTIYLQFKHPISLPYPMLGMVNGTSEWVFER</sequence>
<feature type="region of interest" description="Disordered" evidence="1">
    <location>
        <begin position="1"/>
        <end position="25"/>
    </location>
</feature>
<name>A0A3B0Y1C1_9ZZZZ</name>
<feature type="domain" description="Amine oxidase" evidence="2">
    <location>
        <begin position="38"/>
        <end position="330"/>
    </location>
</feature>
<dbReference type="Gene3D" id="3.50.50.60">
    <property type="entry name" value="FAD/NAD(P)-binding domain"/>
    <property type="match status" value="1"/>
</dbReference>